<dbReference type="Pfam" id="PF15071">
    <property type="entry name" value="TMEM220"/>
    <property type="match status" value="1"/>
</dbReference>
<feature type="transmembrane region" description="Helical" evidence="1">
    <location>
        <begin position="25"/>
        <end position="44"/>
    </location>
</feature>
<keyword evidence="1" id="KW-0472">Membrane</keyword>
<evidence type="ECO:0000313" key="3">
    <source>
        <dbReference type="Proteomes" id="UP000770785"/>
    </source>
</evidence>
<keyword evidence="1" id="KW-0812">Transmembrane</keyword>
<evidence type="ECO:0008006" key="4">
    <source>
        <dbReference type="Google" id="ProtNLM"/>
    </source>
</evidence>
<evidence type="ECO:0000313" key="2">
    <source>
        <dbReference type="EMBL" id="NJC26862.1"/>
    </source>
</evidence>
<evidence type="ECO:0000256" key="1">
    <source>
        <dbReference type="SAM" id="Phobius"/>
    </source>
</evidence>
<sequence>MKYLNLLVAILFALAAYWQLNDPDPTQWIAIYAMVAYVAVRHFFGGLRPIVALLPAVAIFVFWCTYVPAFANWVSLGMPSITGSMAAENEYVELTREFLGLLLAWVTLGVYAYLSSGATRRSAELTQ</sequence>
<dbReference type="EMBL" id="JAATJH010000003">
    <property type="protein sequence ID" value="NJC26862.1"/>
    <property type="molecule type" value="Genomic_DNA"/>
</dbReference>
<feature type="transmembrane region" description="Helical" evidence="1">
    <location>
        <begin position="94"/>
        <end position="114"/>
    </location>
</feature>
<protein>
    <recommendedName>
        <fullName evidence="4">Transmembrane family 220, helix</fullName>
    </recommendedName>
</protein>
<organism evidence="2 3">
    <name type="scientific">Neolewinella antarctica</name>
    <dbReference type="NCBI Taxonomy" id="442734"/>
    <lineage>
        <taxon>Bacteria</taxon>
        <taxon>Pseudomonadati</taxon>
        <taxon>Bacteroidota</taxon>
        <taxon>Saprospiria</taxon>
        <taxon>Saprospirales</taxon>
        <taxon>Lewinellaceae</taxon>
        <taxon>Neolewinella</taxon>
    </lineage>
</organism>
<reference evidence="2 3" key="1">
    <citation type="submission" date="2020-03" db="EMBL/GenBank/DDBJ databases">
        <title>Genomic Encyclopedia of Type Strains, Phase IV (KMG-IV): sequencing the most valuable type-strain genomes for metagenomic binning, comparative biology and taxonomic classification.</title>
        <authorList>
            <person name="Goeker M."/>
        </authorList>
    </citation>
    <scope>NUCLEOTIDE SEQUENCE [LARGE SCALE GENOMIC DNA]</scope>
    <source>
        <strain evidence="2 3">DSM 105096</strain>
    </source>
</reference>
<accession>A0ABX0XCE3</accession>
<gene>
    <name evidence="2" type="ORF">GGR27_002372</name>
</gene>
<keyword evidence="1" id="KW-1133">Transmembrane helix</keyword>
<dbReference type="RefSeq" id="WP_168037620.1">
    <property type="nucleotide sequence ID" value="NZ_JAATJH010000003.1"/>
</dbReference>
<feature type="transmembrane region" description="Helical" evidence="1">
    <location>
        <begin position="51"/>
        <end position="74"/>
    </location>
</feature>
<name>A0ABX0XCE3_9BACT</name>
<proteinExistence type="predicted"/>
<dbReference type="InterPro" id="IPR029377">
    <property type="entry name" value="TMEM220"/>
</dbReference>
<keyword evidence="3" id="KW-1185">Reference proteome</keyword>
<comment type="caution">
    <text evidence="2">The sequence shown here is derived from an EMBL/GenBank/DDBJ whole genome shotgun (WGS) entry which is preliminary data.</text>
</comment>
<dbReference type="Proteomes" id="UP000770785">
    <property type="component" value="Unassembled WGS sequence"/>
</dbReference>